<dbReference type="PANTHER" id="PTHR11918:SF45">
    <property type="entry name" value="THREONYLCARBAMOYLADENOSINE TRNA METHYLTHIOTRANSFERASE"/>
    <property type="match status" value="1"/>
</dbReference>
<keyword evidence="5" id="KW-0479">Metal-binding</keyword>
<dbReference type="SMART" id="SM00729">
    <property type="entry name" value="Elp3"/>
    <property type="match status" value="1"/>
</dbReference>
<name>A0ABV3RFZ3_9SPHN</name>
<keyword evidence="6" id="KW-0408">Iron</keyword>
<dbReference type="PROSITE" id="PS51918">
    <property type="entry name" value="RADICAL_SAM"/>
    <property type="match status" value="1"/>
</dbReference>
<comment type="cofactor">
    <cofactor evidence="1">
        <name>[4Fe-4S] cluster</name>
        <dbReference type="ChEBI" id="CHEBI:49883"/>
    </cofactor>
</comment>
<protein>
    <submittedName>
        <fullName evidence="10">MiaB/RimO family radical SAM methylthiotransferase</fullName>
        <ecNumber evidence="10">2.8.4.-</ecNumber>
    </submittedName>
</protein>
<organism evidence="10 11">
    <name type="scientific">Novosphingobium rhizovicinum</name>
    <dbReference type="NCBI Taxonomy" id="3228928"/>
    <lineage>
        <taxon>Bacteria</taxon>
        <taxon>Pseudomonadati</taxon>
        <taxon>Pseudomonadota</taxon>
        <taxon>Alphaproteobacteria</taxon>
        <taxon>Sphingomonadales</taxon>
        <taxon>Sphingomonadaceae</taxon>
        <taxon>Novosphingobium</taxon>
    </lineage>
</organism>
<keyword evidence="2" id="KW-0004">4Fe-4S</keyword>
<evidence type="ECO:0000256" key="5">
    <source>
        <dbReference type="ARBA" id="ARBA00022723"/>
    </source>
</evidence>
<dbReference type="InterPro" id="IPR005839">
    <property type="entry name" value="Methylthiotransferase"/>
</dbReference>
<dbReference type="EC" id="2.8.4.-" evidence="10"/>
<dbReference type="InterPro" id="IPR038135">
    <property type="entry name" value="Methylthiotransferase_N_sf"/>
</dbReference>
<keyword evidence="3 10" id="KW-0808">Transferase</keyword>
<proteinExistence type="predicted"/>
<dbReference type="Gene3D" id="3.80.30.20">
    <property type="entry name" value="tm_1862 like domain"/>
    <property type="match status" value="1"/>
</dbReference>
<dbReference type="CDD" id="cd01335">
    <property type="entry name" value="Radical_SAM"/>
    <property type="match status" value="1"/>
</dbReference>
<evidence type="ECO:0000256" key="1">
    <source>
        <dbReference type="ARBA" id="ARBA00001966"/>
    </source>
</evidence>
<keyword evidence="7" id="KW-0411">Iron-sulfur</keyword>
<reference evidence="10 11" key="1">
    <citation type="submission" date="2024-06" db="EMBL/GenBank/DDBJ databases">
        <title>Novosphingobium rhizovicinus M1R2S20.</title>
        <authorList>
            <person name="Sun J.-Q."/>
        </authorList>
    </citation>
    <scope>NUCLEOTIDE SEQUENCE [LARGE SCALE GENOMIC DNA]</scope>
    <source>
        <strain evidence="10 11">M1R2S20</strain>
    </source>
</reference>
<dbReference type="GO" id="GO:0016740">
    <property type="term" value="F:transferase activity"/>
    <property type="evidence" value="ECO:0007669"/>
    <property type="project" value="UniProtKB-KW"/>
</dbReference>
<dbReference type="InterPro" id="IPR023404">
    <property type="entry name" value="rSAM_horseshoe"/>
</dbReference>
<dbReference type="RefSeq" id="WP_367775371.1">
    <property type="nucleotide sequence ID" value="NZ_JBFNXR010000054.1"/>
</dbReference>
<evidence type="ECO:0000256" key="3">
    <source>
        <dbReference type="ARBA" id="ARBA00022679"/>
    </source>
</evidence>
<dbReference type="EMBL" id="JBFNXR010000054">
    <property type="protein sequence ID" value="MEW9856897.1"/>
    <property type="molecule type" value="Genomic_DNA"/>
</dbReference>
<evidence type="ECO:0000313" key="10">
    <source>
        <dbReference type="EMBL" id="MEW9856897.1"/>
    </source>
</evidence>
<gene>
    <name evidence="10" type="ORF">ABUH87_17375</name>
</gene>
<accession>A0ABV3RFZ3</accession>
<dbReference type="PROSITE" id="PS51449">
    <property type="entry name" value="MTTASE_N"/>
    <property type="match status" value="1"/>
</dbReference>
<evidence type="ECO:0000259" key="9">
    <source>
        <dbReference type="PROSITE" id="PS51918"/>
    </source>
</evidence>
<feature type="domain" description="Radical SAM core" evidence="9">
    <location>
        <begin position="108"/>
        <end position="338"/>
    </location>
</feature>
<dbReference type="PROSITE" id="PS01278">
    <property type="entry name" value="MTTASE_RADICAL"/>
    <property type="match status" value="1"/>
</dbReference>
<evidence type="ECO:0000256" key="7">
    <source>
        <dbReference type="ARBA" id="ARBA00023014"/>
    </source>
</evidence>
<dbReference type="InterPro" id="IPR006638">
    <property type="entry name" value="Elp3/MiaA/NifB-like_rSAM"/>
</dbReference>
<evidence type="ECO:0000256" key="2">
    <source>
        <dbReference type="ARBA" id="ARBA00022485"/>
    </source>
</evidence>
<evidence type="ECO:0000259" key="8">
    <source>
        <dbReference type="PROSITE" id="PS51449"/>
    </source>
</evidence>
<dbReference type="Gene3D" id="3.40.50.12160">
    <property type="entry name" value="Methylthiotransferase, N-terminal domain"/>
    <property type="match status" value="1"/>
</dbReference>
<dbReference type="SFLD" id="SFLDG01082">
    <property type="entry name" value="B12-binding_domain_containing"/>
    <property type="match status" value="1"/>
</dbReference>
<keyword evidence="11" id="KW-1185">Reference proteome</keyword>
<dbReference type="Pfam" id="PF04055">
    <property type="entry name" value="Radical_SAM"/>
    <property type="match status" value="1"/>
</dbReference>
<sequence>MTIEVHSLGCRLNLAESEELRGLLADTDDLVVINSCAVTAEAVRQTRQAIRRARRARPDARLLVTGCAAEVERAQIAAMPEVDGIIANTAKLDPRAWNLPASAPAPRPRAYTRAFVQVQNGCDHACTFCVIPQGRGPSRSRSIAEVLDDIAVHVDAGVAEIVLTGVDLTSWGPDLPASPRLGNLCEAILRQFGALPRLRLSSIDGAEVDEALIALLATEKRMMPHVHLSLQSGDDMILKRMRRRHTRAEAIALVERLRASRPDLSVGADLIAGFPTETDAMHAQSVSIIEALGVVHGHVFTYSKRPGTPAARMPQVPSQVARDRAGLLRRAASEQRARWLKSLLGKPLSVLAERGGTGHSAEFAPVRLPDGTRPGTIVSVSPTRIVEGILE</sequence>
<dbReference type="PANTHER" id="PTHR11918">
    <property type="entry name" value="RADICAL SAM PROTEINS"/>
    <property type="match status" value="1"/>
</dbReference>
<evidence type="ECO:0000256" key="4">
    <source>
        <dbReference type="ARBA" id="ARBA00022691"/>
    </source>
</evidence>
<keyword evidence="4" id="KW-0949">S-adenosyl-L-methionine</keyword>
<dbReference type="InterPro" id="IPR013848">
    <property type="entry name" value="Methylthiotransferase_N"/>
</dbReference>
<dbReference type="InterPro" id="IPR007197">
    <property type="entry name" value="rSAM"/>
</dbReference>
<dbReference type="InterPro" id="IPR020612">
    <property type="entry name" value="Methylthiotransferase_CS"/>
</dbReference>
<dbReference type="InterPro" id="IPR058240">
    <property type="entry name" value="rSAM_sf"/>
</dbReference>
<evidence type="ECO:0000313" key="11">
    <source>
        <dbReference type="Proteomes" id="UP001556118"/>
    </source>
</evidence>
<feature type="domain" description="MTTase N-terminal" evidence="8">
    <location>
        <begin position="1"/>
        <end position="102"/>
    </location>
</feature>
<comment type="caution">
    <text evidence="10">The sequence shown here is derived from an EMBL/GenBank/DDBJ whole genome shotgun (WGS) entry which is preliminary data.</text>
</comment>
<evidence type="ECO:0000256" key="6">
    <source>
        <dbReference type="ARBA" id="ARBA00023004"/>
    </source>
</evidence>
<dbReference type="NCBIfam" id="TIGR00089">
    <property type="entry name" value="MiaB/RimO family radical SAM methylthiotransferase"/>
    <property type="match status" value="1"/>
</dbReference>
<dbReference type="SFLD" id="SFLDS00029">
    <property type="entry name" value="Radical_SAM"/>
    <property type="match status" value="1"/>
</dbReference>
<dbReference type="SUPFAM" id="SSF102114">
    <property type="entry name" value="Radical SAM enzymes"/>
    <property type="match status" value="1"/>
</dbReference>
<dbReference type="Pfam" id="PF00919">
    <property type="entry name" value="UPF0004"/>
    <property type="match status" value="1"/>
</dbReference>
<dbReference type="Proteomes" id="UP001556118">
    <property type="component" value="Unassembled WGS sequence"/>
</dbReference>